<keyword evidence="5" id="KW-0479">Metal-binding</keyword>
<keyword evidence="4" id="KW-0949">S-adenosyl-L-methionine</keyword>
<dbReference type="InterPro" id="IPR020612">
    <property type="entry name" value="Methylthiotransferase_CS"/>
</dbReference>
<feature type="domain" description="MTTase N-terminal" evidence="8">
    <location>
        <begin position="1"/>
        <end position="94"/>
    </location>
</feature>
<keyword evidence="7" id="KW-0411">Iron-sulfur</keyword>
<comment type="cofactor">
    <cofactor evidence="1">
        <name>[4Fe-4S] cluster</name>
        <dbReference type="ChEBI" id="CHEBI:49883"/>
    </cofactor>
</comment>
<dbReference type="Pfam" id="PF04055">
    <property type="entry name" value="Radical_SAM"/>
    <property type="match status" value="1"/>
</dbReference>
<dbReference type="PROSITE" id="PS01278">
    <property type="entry name" value="MTTASE_RADICAL"/>
    <property type="match status" value="1"/>
</dbReference>
<evidence type="ECO:0000256" key="1">
    <source>
        <dbReference type="ARBA" id="ARBA00001966"/>
    </source>
</evidence>
<proteinExistence type="predicted"/>
<dbReference type="NCBIfam" id="TIGR00089">
    <property type="entry name" value="MiaB/RimO family radical SAM methylthiotransferase"/>
    <property type="match status" value="1"/>
</dbReference>
<dbReference type="GO" id="GO:0046872">
    <property type="term" value="F:metal ion binding"/>
    <property type="evidence" value="ECO:0007669"/>
    <property type="project" value="UniProtKB-KW"/>
</dbReference>
<dbReference type="InterPro" id="IPR058240">
    <property type="entry name" value="rSAM_sf"/>
</dbReference>
<keyword evidence="6" id="KW-0408">Iron</keyword>
<name>C0EFN9_9FIRM</name>
<dbReference type="InterPro" id="IPR006467">
    <property type="entry name" value="MiaB-like_bact"/>
</dbReference>
<dbReference type="Proteomes" id="UP000003340">
    <property type="component" value="Unassembled WGS sequence"/>
</dbReference>
<organism evidence="10 11">
    <name type="scientific">[Clostridium] methylpentosum DSM 5476</name>
    <dbReference type="NCBI Taxonomy" id="537013"/>
    <lineage>
        <taxon>Bacteria</taxon>
        <taxon>Bacillati</taxon>
        <taxon>Bacillota</taxon>
        <taxon>Clostridia</taxon>
        <taxon>Eubacteriales</taxon>
        <taxon>Oscillospiraceae</taxon>
        <taxon>Oscillospiraceae incertae sedis</taxon>
    </lineage>
</organism>
<dbReference type="SUPFAM" id="SSF102114">
    <property type="entry name" value="Radical SAM enzymes"/>
    <property type="match status" value="1"/>
</dbReference>
<evidence type="ECO:0000256" key="7">
    <source>
        <dbReference type="ARBA" id="ARBA00023014"/>
    </source>
</evidence>
<dbReference type="SFLD" id="SFLDS00029">
    <property type="entry name" value="Radical_SAM"/>
    <property type="match status" value="1"/>
</dbReference>
<dbReference type="HOGENOM" id="CLU_018697_1_0_9"/>
<comment type="caution">
    <text evidence="10">The sequence shown here is derived from an EMBL/GenBank/DDBJ whole genome shotgun (WGS) entry which is preliminary data.</text>
</comment>
<dbReference type="eggNOG" id="COG0621">
    <property type="taxonomic scope" value="Bacteria"/>
</dbReference>
<gene>
    <name evidence="10" type="primary">yqeV</name>
    <name evidence="10" type="ORF">CLOSTMETH_02681</name>
</gene>
<dbReference type="SFLD" id="SFLDG01061">
    <property type="entry name" value="methylthiotransferase"/>
    <property type="match status" value="1"/>
</dbReference>
<dbReference type="Gene3D" id="3.40.50.12160">
    <property type="entry name" value="Methylthiotransferase, N-terminal domain"/>
    <property type="match status" value="1"/>
</dbReference>
<dbReference type="STRING" id="537013.CLOSTMETH_02681"/>
<dbReference type="InterPro" id="IPR023404">
    <property type="entry name" value="rSAM_horseshoe"/>
</dbReference>
<dbReference type="PROSITE" id="PS51449">
    <property type="entry name" value="MTTASE_N"/>
    <property type="match status" value="1"/>
</dbReference>
<evidence type="ECO:0000313" key="11">
    <source>
        <dbReference type="Proteomes" id="UP000003340"/>
    </source>
</evidence>
<feature type="domain" description="Radical SAM core" evidence="9">
    <location>
        <begin position="119"/>
        <end position="351"/>
    </location>
</feature>
<dbReference type="EMBL" id="ACEC01000093">
    <property type="protein sequence ID" value="EEG29668.1"/>
    <property type="molecule type" value="Genomic_DNA"/>
</dbReference>
<dbReference type="PANTHER" id="PTHR11918:SF45">
    <property type="entry name" value="THREONYLCARBAMOYLADENOSINE TRNA METHYLTHIOTRANSFERASE"/>
    <property type="match status" value="1"/>
</dbReference>
<dbReference type="InterPro" id="IPR013848">
    <property type="entry name" value="Methylthiotransferase_N"/>
</dbReference>
<evidence type="ECO:0000256" key="3">
    <source>
        <dbReference type="ARBA" id="ARBA00022679"/>
    </source>
</evidence>
<dbReference type="SFLD" id="SFLDG01082">
    <property type="entry name" value="B12-binding_domain_containing"/>
    <property type="match status" value="1"/>
</dbReference>
<evidence type="ECO:0000256" key="6">
    <source>
        <dbReference type="ARBA" id="ARBA00023004"/>
    </source>
</evidence>
<protein>
    <submittedName>
        <fullName evidence="10">tRNA methylthiotransferase YqeV</fullName>
    </submittedName>
</protein>
<dbReference type="NCBIfam" id="TIGR01579">
    <property type="entry name" value="MiaB-like-C"/>
    <property type="match status" value="1"/>
</dbReference>
<evidence type="ECO:0000259" key="8">
    <source>
        <dbReference type="PROSITE" id="PS51449"/>
    </source>
</evidence>
<dbReference type="InterPro" id="IPR006638">
    <property type="entry name" value="Elp3/MiaA/NifB-like_rSAM"/>
</dbReference>
<dbReference type="GO" id="GO:0035598">
    <property type="term" value="F:tRNA (N(6)-L-threonylcarbamoyladenosine(37)-C(2))-methylthiotransferase activity"/>
    <property type="evidence" value="ECO:0007669"/>
    <property type="project" value="TreeGrafter"/>
</dbReference>
<reference evidence="10 11" key="2">
    <citation type="submission" date="2009-02" db="EMBL/GenBank/DDBJ databases">
        <title>Draft genome sequence of Clostridium methylpentosum (DSM 5476).</title>
        <authorList>
            <person name="Sudarsanam P."/>
            <person name="Ley R."/>
            <person name="Guruge J."/>
            <person name="Turnbaugh P.J."/>
            <person name="Mahowald M."/>
            <person name="Liep D."/>
            <person name="Gordon J."/>
        </authorList>
    </citation>
    <scope>NUCLEOTIDE SEQUENCE [LARGE SCALE GENOMIC DNA]</scope>
    <source>
        <strain evidence="10 11">DSM 5476</strain>
    </source>
</reference>
<dbReference type="CDD" id="cd01335">
    <property type="entry name" value="Radical_SAM"/>
    <property type="match status" value="1"/>
</dbReference>
<dbReference type="PANTHER" id="PTHR11918">
    <property type="entry name" value="RADICAL SAM PROTEINS"/>
    <property type="match status" value="1"/>
</dbReference>
<dbReference type="InterPro" id="IPR038135">
    <property type="entry name" value="Methylthiotransferase_N_sf"/>
</dbReference>
<dbReference type="SMART" id="SM00729">
    <property type="entry name" value="Elp3"/>
    <property type="match status" value="1"/>
</dbReference>
<evidence type="ECO:0000256" key="5">
    <source>
        <dbReference type="ARBA" id="ARBA00022723"/>
    </source>
</evidence>
<keyword evidence="2" id="KW-0004">4Fe-4S</keyword>
<evidence type="ECO:0000259" key="9">
    <source>
        <dbReference type="PROSITE" id="PS51918"/>
    </source>
</evidence>
<dbReference type="GO" id="GO:0051539">
    <property type="term" value="F:4 iron, 4 sulfur cluster binding"/>
    <property type="evidence" value="ECO:0007669"/>
    <property type="project" value="UniProtKB-KW"/>
</dbReference>
<dbReference type="FunFam" id="3.80.30.20:FF:000001">
    <property type="entry name" value="tRNA-2-methylthio-N(6)-dimethylallyladenosine synthase 2"/>
    <property type="match status" value="1"/>
</dbReference>
<reference evidence="10 11" key="1">
    <citation type="submission" date="2009-01" db="EMBL/GenBank/DDBJ databases">
        <authorList>
            <person name="Fulton L."/>
            <person name="Clifton S."/>
            <person name="Fulton B."/>
            <person name="Xu J."/>
            <person name="Minx P."/>
            <person name="Pepin K.H."/>
            <person name="Johnson M."/>
            <person name="Bhonagiri V."/>
            <person name="Nash W.E."/>
            <person name="Mardis E.R."/>
            <person name="Wilson R.K."/>
        </authorList>
    </citation>
    <scope>NUCLEOTIDE SEQUENCE [LARGE SCALE GENOMIC DNA]</scope>
    <source>
        <strain evidence="10 11">DSM 5476</strain>
    </source>
</reference>
<evidence type="ECO:0000313" key="10">
    <source>
        <dbReference type="EMBL" id="EEG29668.1"/>
    </source>
</evidence>
<evidence type="ECO:0000256" key="2">
    <source>
        <dbReference type="ARBA" id="ARBA00022485"/>
    </source>
</evidence>
<dbReference type="InterPro" id="IPR005839">
    <property type="entry name" value="Methylthiotransferase"/>
</dbReference>
<dbReference type="Pfam" id="PF00919">
    <property type="entry name" value="UPF0004"/>
    <property type="match status" value="1"/>
</dbReference>
<keyword evidence="11" id="KW-1185">Reference proteome</keyword>
<accession>C0EFN9</accession>
<evidence type="ECO:0000256" key="4">
    <source>
        <dbReference type="ARBA" id="ARBA00022691"/>
    </source>
</evidence>
<keyword evidence="3 10" id="KW-0808">Transferase</keyword>
<dbReference type="AlphaFoldDB" id="C0EFN9"/>
<dbReference type="PROSITE" id="PS51918">
    <property type="entry name" value="RADICAL_SAM"/>
    <property type="match status" value="1"/>
</dbReference>
<dbReference type="Gene3D" id="3.80.30.20">
    <property type="entry name" value="tm_1862 like domain"/>
    <property type="match status" value="1"/>
</dbReference>
<sequence length="409" mass="45816">MMDLFYQSGYDVVHCDDEADVYVVNSCTVTSSGDKKARQALRRFKRANPDAVVALTGCFPQAFPDVDKQIPEADVITGSYNRAGIVSAVRRALETGERVIEITPHKKGESFEKMAVKKFSERTRAFVKIEDGCDRYCTYCIIPKARGPVRSKQMAELREELRDLAANGYKEVVLVGINLSSYGRDLENTRLIDAVRLACSVDGIERVRLGSLEPELLTGEDIQTLASLPKFCPQFHLSLQSGCDATLKRMNRHYDSAEYLRIVQDIRTAFDNPSITTDIMVGFPGETEEEFAQSLAFAERVGLAKAHVFPYSVREGTAAARMPQLGGEVKQQRAAEMARLTDRTRRAFLETQLGRTEEVLFETEQDGYYHGYTKNYTPVLVKSEEALCGQIKCVKIESIVEEKCLGKLL</sequence>
<dbReference type="InterPro" id="IPR007197">
    <property type="entry name" value="rSAM"/>
</dbReference>